<dbReference type="InterPro" id="IPR029068">
    <property type="entry name" value="Glyas_Bleomycin-R_OHBP_Dase"/>
</dbReference>
<dbReference type="KEGG" id="htq:FRZ44_00240"/>
<dbReference type="Proteomes" id="UP000326202">
    <property type="component" value="Chromosome"/>
</dbReference>
<protein>
    <recommendedName>
        <fullName evidence="1">VOC domain-containing protein</fullName>
    </recommendedName>
</protein>
<evidence type="ECO:0000259" key="1">
    <source>
        <dbReference type="PROSITE" id="PS51819"/>
    </source>
</evidence>
<evidence type="ECO:0000313" key="2">
    <source>
        <dbReference type="EMBL" id="QEX14749.1"/>
    </source>
</evidence>
<name>A0A5J6MBU8_9PROT</name>
<dbReference type="Gene3D" id="3.10.180.10">
    <property type="entry name" value="2,3-Dihydroxybiphenyl 1,2-Dioxygenase, domain 1"/>
    <property type="match status" value="1"/>
</dbReference>
<dbReference type="InterPro" id="IPR037523">
    <property type="entry name" value="VOC_core"/>
</dbReference>
<feature type="domain" description="VOC" evidence="1">
    <location>
        <begin position="21"/>
        <end position="149"/>
    </location>
</feature>
<accession>A0A5J6MBU8</accession>
<dbReference type="OrthoDB" id="7346917at2"/>
<dbReference type="PROSITE" id="PS51819">
    <property type="entry name" value="VOC"/>
    <property type="match status" value="1"/>
</dbReference>
<evidence type="ECO:0000313" key="3">
    <source>
        <dbReference type="Proteomes" id="UP000326202"/>
    </source>
</evidence>
<proteinExistence type="predicted"/>
<organism evidence="2 3">
    <name type="scientific">Hypericibacter terrae</name>
    <dbReference type="NCBI Taxonomy" id="2602015"/>
    <lineage>
        <taxon>Bacteria</taxon>
        <taxon>Pseudomonadati</taxon>
        <taxon>Pseudomonadota</taxon>
        <taxon>Alphaproteobacteria</taxon>
        <taxon>Rhodospirillales</taxon>
        <taxon>Dongiaceae</taxon>
        <taxon>Hypericibacter</taxon>
    </lineage>
</organism>
<dbReference type="EMBL" id="CP042906">
    <property type="protein sequence ID" value="QEX14749.1"/>
    <property type="molecule type" value="Genomic_DNA"/>
</dbReference>
<dbReference type="RefSeq" id="WP_151175269.1">
    <property type="nucleotide sequence ID" value="NZ_CP042906.1"/>
</dbReference>
<reference evidence="2 3" key="1">
    <citation type="submission" date="2019-08" db="EMBL/GenBank/DDBJ databases">
        <title>Hyperibacter terrae gen. nov., sp. nov. and Hyperibacter viscosus sp. nov., two new members in the family Rhodospirillaceae isolated from the rhizosphere of Hypericum perforatum.</title>
        <authorList>
            <person name="Noviana Z."/>
        </authorList>
    </citation>
    <scope>NUCLEOTIDE SEQUENCE [LARGE SCALE GENOMIC DNA]</scope>
    <source>
        <strain evidence="2 3">R5913</strain>
    </source>
</reference>
<dbReference type="SUPFAM" id="SSF54593">
    <property type="entry name" value="Glyoxalase/Bleomycin resistance protein/Dihydroxybiphenyl dioxygenase"/>
    <property type="match status" value="1"/>
</dbReference>
<gene>
    <name evidence="2" type="ORF">FRZ44_00240</name>
</gene>
<keyword evidence="3" id="KW-1185">Reference proteome</keyword>
<dbReference type="AlphaFoldDB" id="A0A5J6MBU8"/>
<dbReference type="Pfam" id="PF00903">
    <property type="entry name" value="Glyoxalase"/>
    <property type="match status" value="1"/>
</dbReference>
<dbReference type="InterPro" id="IPR004360">
    <property type="entry name" value="Glyas_Fos-R_dOase_dom"/>
</dbReference>
<sequence>MTKKRPEDQTPFMSAPDYGRSLKGMGINLLVREVPRAVAFAQAVLGARLVYGDPDFAVLRHGTGDNQAEWMLHADHTYGTHPLLSLTGDGAVRGAGVELRLHGCDPDAAVARAEAAGHYVMAKAADKPHGLREAYIADPDGYVWVPDVPLR</sequence>